<dbReference type="PANTHER" id="PTHR33055:SF3">
    <property type="entry name" value="PUTATIVE TRANSPOSASE FOR IS117-RELATED"/>
    <property type="match status" value="1"/>
</dbReference>
<proteinExistence type="predicted"/>
<dbReference type="Pfam" id="PF01548">
    <property type="entry name" value="DEDD_Tnp_IS110"/>
    <property type="match status" value="1"/>
</dbReference>
<dbReference type="GO" id="GO:0004803">
    <property type="term" value="F:transposase activity"/>
    <property type="evidence" value="ECO:0007669"/>
    <property type="project" value="InterPro"/>
</dbReference>
<dbReference type="InterPro" id="IPR003346">
    <property type="entry name" value="Transposase_20"/>
</dbReference>
<organism evidence="3 4">
    <name type="scientific">Panacibacter microcysteis</name>
    <dbReference type="NCBI Taxonomy" id="2793269"/>
    <lineage>
        <taxon>Bacteria</taxon>
        <taxon>Pseudomonadati</taxon>
        <taxon>Bacteroidota</taxon>
        <taxon>Chitinophagia</taxon>
        <taxon>Chitinophagales</taxon>
        <taxon>Chitinophagaceae</taxon>
        <taxon>Panacibacter</taxon>
    </lineage>
</organism>
<dbReference type="Pfam" id="PF02371">
    <property type="entry name" value="Transposase_20"/>
    <property type="match status" value="1"/>
</dbReference>
<dbReference type="InterPro" id="IPR047650">
    <property type="entry name" value="Transpos_IS110"/>
</dbReference>
<keyword evidence="4" id="KW-1185">Reference proteome</keyword>
<comment type="caution">
    <text evidence="3">The sequence shown here is derived from an EMBL/GenBank/DDBJ whole genome shotgun (WGS) entry which is preliminary data.</text>
</comment>
<accession>A0A931E806</accession>
<dbReference type="NCBIfam" id="NF033542">
    <property type="entry name" value="transpos_IS110"/>
    <property type="match status" value="1"/>
</dbReference>
<sequence>MKRWLLQLNVPLNQQTIVVVENTGIYHRLLWQFFSKQQIDLCIENAAQVKWSLGIARGKNDKVDSRRLALYAARHSDRLKPSPVLHQHVLALKDLITLRNKLLVQLKSIETAFNELKVVSPVSFIRTSEKLLTPAIKGLKQSLKKVEDQITTLIKKDDQLLHVYQLLISIPGVGPVTAIYLICCSNVFTMCTSGKQLACYCGVVPFDHQSGISIKGKHRVHKMANKELKQLLHMCALSAIQHYVEFKDYYNRKKQEGKHPMAILNAIRNKIVLRAFAVVKNDRPYVNNYEKAA</sequence>
<gene>
    <name evidence="3" type="ORF">I5907_12055</name>
</gene>
<dbReference type="Proteomes" id="UP000628448">
    <property type="component" value="Unassembled WGS sequence"/>
</dbReference>
<dbReference type="GO" id="GO:0003677">
    <property type="term" value="F:DNA binding"/>
    <property type="evidence" value="ECO:0007669"/>
    <property type="project" value="InterPro"/>
</dbReference>
<evidence type="ECO:0000259" key="2">
    <source>
        <dbReference type="Pfam" id="PF02371"/>
    </source>
</evidence>
<evidence type="ECO:0000313" key="4">
    <source>
        <dbReference type="Proteomes" id="UP000628448"/>
    </source>
</evidence>
<dbReference type="GO" id="GO:0006313">
    <property type="term" value="P:DNA transposition"/>
    <property type="evidence" value="ECO:0007669"/>
    <property type="project" value="InterPro"/>
</dbReference>
<feature type="domain" description="Transposase IS116/IS110/IS902 C-terminal" evidence="2">
    <location>
        <begin position="165"/>
        <end position="250"/>
    </location>
</feature>
<feature type="domain" description="Transposase IS110-like N-terminal" evidence="1">
    <location>
        <begin position="13"/>
        <end position="106"/>
    </location>
</feature>
<reference evidence="3" key="1">
    <citation type="submission" date="2020-11" db="EMBL/GenBank/DDBJ databases">
        <title>Bacterial whole genome sequence for Panacibacter sp. DH6.</title>
        <authorList>
            <person name="Le V."/>
            <person name="Ko S."/>
            <person name="Ahn C.-Y."/>
            <person name="Oh H.-M."/>
        </authorList>
    </citation>
    <scope>NUCLEOTIDE SEQUENCE</scope>
    <source>
        <strain evidence="3">DH6</strain>
    </source>
</reference>
<protein>
    <submittedName>
        <fullName evidence="3">IS110 family transposase</fullName>
    </submittedName>
</protein>
<dbReference type="AlphaFoldDB" id="A0A931E806"/>
<evidence type="ECO:0000313" key="3">
    <source>
        <dbReference type="EMBL" id="MBG9376970.1"/>
    </source>
</evidence>
<name>A0A931E806_9BACT</name>
<dbReference type="PANTHER" id="PTHR33055">
    <property type="entry name" value="TRANSPOSASE FOR INSERTION SEQUENCE ELEMENT IS1111A"/>
    <property type="match status" value="1"/>
</dbReference>
<dbReference type="EMBL" id="JADWYR010000002">
    <property type="protein sequence ID" value="MBG9376970.1"/>
    <property type="molecule type" value="Genomic_DNA"/>
</dbReference>
<evidence type="ECO:0000259" key="1">
    <source>
        <dbReference type="Pfam" id="PF01548"/>
    </source>
</evidence>
<dbReference type="InterPro" id="IPR002525">
    <property type="entry name" value="Transp_IS110-like_N"/>
</dbReference>